<dbReference type="Proteomes" id="UP000038040">
    <property type="component" value="Unplaced"/>
</dbReference>
<gene>
    <name evidence="11" type="ORF">DME_LOCUS2357</name>
</gene>
<evidence type="ECO:0000256" key="7">
    <source>
        <dbReference type="ARBA" id="ARBA00070184"/>
    </source>
</evidence>
<dbReference type="FunFam" id="3.40.50.300:FF:000136">
    <property type="entry name" value="Replication factor C subunit 5"/>
    <property type="match status" value="1"/>
</dbReference>
<dbReference type="CDD" id="cd00009">
    <property type="entry name" value="AAA"/>
    <property type="match status" value="1"/>
</dbReference>
<protein>
    <recommendedName>
        <fullName evidence="7">Replication factor C subunit 3</fullName>
    </recommendedName>
    <alternativeName>
        <fullName evidence="9">Activator 1 38 kDa subunit</fullName>
    </alternativeName>
    <alternativeName>
        <fullName evidence="10">Activator 1 subunit 3</fullName>
    </alternativeName>
    <alternativeName>
        <fullName evidence="8">Replication factor C 38 kDa subunit</fullName>
    </alternativeName>
</protein>
<dbReference type="GO" id="GO:0003677">
    <property type="term" value="F:DNA binding"/>
    <property type="evidence" value="ECO:0007669"/>
    <property type="project" value="InterPro"/>
</dbReference>
<dbReference type="InterPro" id="IPR027417">
    <property type="entry name" value="P-loop_NTPase"/>
</dbReference>
<reference evidence="11 13" key="2">
    <citation type="submission" date="2018-11" db="EMBL/GenBank/DDBJ databases">
        <authorList>
            <consortium name="Pathogen Informatics"/>
        </authorList>
    </citation>
    <scope>NUCLEOTIDE SEQUENCE [LARGE SCALE GENOMIC DNA]</scope>
</reference>
<dbReference type="GO" id="GO:0003689">
    <property type="term" value="F:DNA clamp loader activity"/>
    <property type="evidence" value="ECO:0007669"/>
    <property type="project" value="TreeGrafter"/>
</dbReference>
<dbReference type="Gene3D" id="3.40.50.300">
    <property type="entry name" value="P-loop containing nucleotide triphosphate hydrolases"/>
    <property type="match status" value="1"/>
</dbReference>
<dbReference type="SUPFAM" id="SSF52540">
    <property type="entry name" value="P-loop containing nucleoside triphosphate hydrolases"/>
    <property type="match status" value="1"/>
</dbReference>
<dbReference type="WBParaSite" id="DME_0000835101-mRNA-1">
    <property type="protein sequence ID" value="DME_0000835101-mRNA-1"/>
    <property type="gene ID" value="DME_0000835101"/>
</dbReference>
<dbReference type="PANTHER" id="PTHR11669:SF1">
    <property type="entry name" value="REPLICATION FACTOR C SUBUNIT 3"/>
    <property type="match status" value="1"/>
</dbReference>
<sequence>MALWVDKYRPKDLSSLTYHLDQAKDLANIVKVGDFPHLLVYGPSGAGKATRIMCILKELYGNGVEKLRLDHKSFQVPSGKKLEIETFSSNYHIQLNPGTVGNYDRVVVQEVIKQMAQMQQIDNILQQPFKMVVLMEADQLTRDAQDALRRTMEKYSSTCRLILCCESIARIIDPLRSRCMAIRVASPSDNDIKLAIHKVCKSENIKIPDSLLTSVVDKANGNLRRALLMLEAAKTQCYPFKENQNIPDPDWEIYLRETARIILQQQTCENLLKVRNRLYECLSRCIPPSLVFVKLLDDLLQGCDEVIKPSIVACAAEFEHRLVCSSKAIFHLEAFIAAFMNIYYRHKNADN</sequence>
<dbReference type="Pfam" id="PF22534">
    <property type="entry name" value="RFC_C"/>
    <property type="match status" value="1"/>
</dbReference>
<keyword evidence="13" id="KW-1185">Reference proteome</keyword>
<dbReference type="AlphaFoldDB" id="A0A0N4UKS1"/>
<accession>A0A0N4UKS1</accession>
<reference evidence="14" key="1">
    <citation type="submission" date="2017-02" db="UniProtKB">
        <authorList>
            <consortium name="WormBaseParasite"/>
        </authorList>
    </citation>
    <scope>IDENTIFICATION</scope>
</reference>
<name>A0A0N4UKS1_DRAME</name>
<evidence type="ECO:0000313" key="13">
    <source>
        <dbReference type="Proteomes" id="UP000274756"/>
    </source>
</evidence>
<organism evidence="12 14">
    <name type="scientific">Dracunculus medinensis</name>
    <name type="common">Guinea worm</name>
    <dbReference type="NCBI Taxonomy" id="318479"/>
    <lineage>
        <taxon>Eukaryota</taxon>
        <taxon>Metazoa</taxon>
        <taxon>Ecdysozoa</taxon>
        <taxon>Nematoda</taxon>
        <taxon>Chromadorea</taxon>
        <taxon>Rhabditida</taxon>
        <taxon>Spirurina</taxon>
        <taxon>Dracunculoidea</taxon>
        <taxon>Dracunculidae</taxon>
        <taxon>Dracunculus</taxon>
    </lineage>
</organism>
<evidence type="ECO:0000256" key="2">
    <source>
        <dbReference type="ARBA" id="ARBA00005378"/>
    </source>
</evidence>
<dbReference type="InterPro" id="IPR050238">
    <property type="entry name" value="DNA_Rep/Repair_Clamp_Loader"/>
</dbReference>
<comment type="subunit">
    <text evidence="6">Subunit of the RFC complex, an heteropentameric complex consisting of a large subunit RFC1 and four small subunits RFC2, RFC3, RFC4 and RFC5; the RFC complex interacts with PCNA. Forms an heterotetrameric complex with RFC2, RFC4 and RFC5; this complex has ATPase activity but is not stimulated by PCNA. The heterotetramer of subunits RFC2, RFC3, RFC4 and RFC5 interacts with RAD17. Interacts with CNTD1; this interaction facilitates crossover formation.</text>
</comment>
<dbReference type="SUPFAM" id="SSF48019">
    <property type="entry name" value="post-AAA+ oligomerization domain-like"/>
    <property type="match status" value="1"/>
</dbReference>
<comment type="similarity">
    <text evidence="2">Belongs to the activator 1 small subunits family.</text>
</comment>
<evidence type="ECO:0000313" key="11">
    <source>
        <dbReference type="EMBL" id="VDN52384.1"/>
    </source>
</evidence>
<dbReference type="FunFam" id="1.10.8.60:FF:000030">
    <property type="entry name" value="replication factor C subunit 3"/>
    <property type="match status" value="1"/>
</dbReference>
<evidence type="ECO:0000256" key="9">
    <source>
        <dbReference type="ARBA" id="ARBA00079394"/>
    </source>
</evidence>
<evidence type="ECO:0000256" key="6">
    <source>
        <dbReference type="ARBA" id="ARBA00062267"/>
    </source>
</evidence>
<dbReference type="STRING" id="318479.A0A0N4UKS1"/>
<dbReference type="GO" id="GO:0006271">
    <property type="term" value="P:DNA strand elongation involved in DNA replication"/>
    <property type="evidence" value="ECO:0007669"/>
    <property type="project" value="UniProtKB-ARBA"/>
</dbReference>
<evidence type="ECO:0000256" key="4">
    <source>
        <dbReference type="ARBA" id="ARBA00023242"/>
    </source>
</evidence>
<dbReference type="OrthoDB" id="761538at2759"/>
<evidence type="ECO:0000256" key="10">
    <source>
        <dbReference type="ARBA" id="ARBA00080379"/>
    </source>
</evidence>
<keyword evidence="3" id="KW-0235">DNA replication</keyword>
<dbReference type="Pfam" id="PF13177">
    <property type="entry name" value="DNA_pol3_delta2"/>
    <property type="match status" value="1"/>
</dbReference>
<dbReference type="PANTHER" id="PTHR11669">
    <property type="entry name" value="REPLICATION FACTOR C / DNA POLYMERASE III GAMMA-TAU SUBUNIT"/>
    <property type="match status" value="1"/>
</dbReference>
<evidence type="ECO:0000313" key="12">
    <source>
        <dbReference type="Proteomes" id="UP000038040"/>
    </source>
</evidence>
<proteinExistence type="inferred from homology"/>
<evidence type="ECO:0000256" key="3">
    <source>
        <dbReference type="ARBA" id="ARBA00022705"/>
    </source>
</evidence>
<dbReference type="InterPro" id="IPR008921">
    <property type="entry name" value="DNA_pol3_clamp-load_cplx_C"/>
</dbReference>
<dbReference type="FunFam" id="1.20.272.10:FF:000002">
    <property type="entry name" value="Replication factor C subunit 3"/>
    <property type="match status" value="1"/>
</dbReference>
<keyword evidence="4" id="KW-0539">Nucleus</keyword>
<comment type="subcellular location">
    <subcellularLocation>
        <location evidence="1">Nucleus</location>
    </subcellularLocation>
</comment>
<evidence type="ECO:0000256" key="1">
    <source>
        <dbReference type="ARBA" id="ARBA00004123"/>
    </source>
</evidence>
<evidence type="ECO:0000313" key="14">
    <source>
        <dbReference type="WBParaSite" id="DME_0000835101-mRNA-1"/>
    </source>
</evidence>
<evidence type="ECO:0000256" key="8">
    <source>
        <dbReference type="ARBA" id="ARBA00076818"/>
    </source>
</evidence>
<evidence type="ECO:0000256" key="5">
    <source>
        <dbReference type="ARBA" id="ARBA00058626"/>
    </source>
</evidence>
<dbReference type="GO" id="GO:0005634">
    <property type="term" value="C:nucleus"/>
    <property type="evidence" value="ECO:0007669"/>
    <property type="project" value="UniProtKB-SubCell"/>
</dbReference>
<dbReference type="Pfam" id="PF21960">
    <property type="entry name" value="RCF1-5-like_lid"/>
    <property type="match status" value="1"/>
</dbReference>
<comment type="function">
    <text evidence="5">Subunit of the replication factor C (RFC) complex which acts during elongation of primed DNA templates by DNA polymerases delta and epsilon, and is necessary for ATP-dependent loading of proliferating cell nuclear antigen (PCNA) onto primed DNA.</text>
</comment>
<dbReference type="Gene3D" id="1.10.8.60">
    <property type="match status" value="1"/>
</dbReference>
<dbReference type="Proteomes" id="UP000274756">
    <property type="component" value="Unassembled WGS sequence"/>
</dbReference>
<dbReference type="EMBL" id="UYYG01000056">
    <property type="protein sequence ID" value="VDN52384.1"/>
    <property type="molecule type" value="Genomic_DNA"/>
</dbReference>
<dbReference type="Gene3D" id="1.20.272.10">
    <property type="match status" value="1"/>
</dbReference>
<dbReference type="GO" id="GO:0006281">
    <property type="term" value="P:DNA repair"/>
    <property type="evidence" value="ECO:0007669"/>
    <property type="project" value="UniProtKB-ARBA"/>
</dbReference>
<dbReference type="GO" id="GO:0005663">
    <property type="term" value="C:DNA replication factor C complex"/>
    <property type="evidence" value="ECO:0007669"/>
    <property type="project" value="TreeGrafter"/>
</dbReference>